<evidence type="ECO:0000313" key="14">
    <source>
        <dbReference type="EMBL" id="CAF3838872.1"/>
    </source>
</evidence>
<feature type="region of interest" description="Disordered" evidence="10">
    <location>
        <begin position="54"/>
        <end position="78"/>
    </location>
</feature>
<dbReference type="Proteomes" id="UP000663824">
    <property type="component" value="Unassembled WGS sequence"/>
</dbReference>
<comment type="subcellular location">
    <subcellularLocation>
        <location evidence="2">Secreted</location>
        <location evidence="2">Extracellular space</location>
        <location evidence="2">Extracellular matrix</location>
    </subcellularLocation>
</comment>
<dbReference type="GO" id="GO:0008270">
    <property type="term" value="F:zinc ion binding"/>
    <property type="evidence" value="ECO:0007669"/>
    <property type="project" value="InterPro"/>
</dbReference>
<dbReference type="Proteomes" id="UP000681967">
    <property type="component" value="Unassembled WGS sequence"/>
</dbReference>
<evidence type="ECO:0000256" key="2">
    <source>
        <dbReference type="ARBA" id="ARBA00004498"/>
    </source>
</evidence>
<dbReference type="Gene3D" id="3.10.200.10">
    <property type="entry name" value="Alpha carbonic anhydrase"/>
    <property type="match status" value="1"/>
</dbReference>
<evidence type="ECO:0000256" key="1">
    <source>
        <dbReference type="ARBA" id="ARBA00001947"/>
    </source>
</evidence>
<evidence type="ECO:0000256" key="10">
    <source>
        <dbReference type="SAM" id="MobiDB-lite"/>
    </source>
</evidence>
<dbReference type="Pfam" id="PF00194">
    <property type="entry name" value="Carb_anhydrase"/>
    <property type="match status" value="1"/>
</dbReference>
<comment type="catalytic activity">
    <reaction evidence="9">
        <text>hydrogencarbonate + H(+) = CO2 + H2O</text>
        <dbReference type="Rhea" id="RHEA:10748"/>
        <dbReference type="ChEBI" id="CHEBI:15377"/>
        <dbReference type="ChEBI" id="CHEBI:15378"/>
        <dbReference type="ChEBI" id="CHEBI:16526"/>
        <dbReference type="ChEBI" id="CHEBI:17544"/>
        <dbReference type="EC" id="4.2.1.1"/>
    </reaction>
</comment>
<evidence type="ECO:0000256" key="6">
    <source>
        <dbReference type="ARBA" id="ARBA00022723"/>
    </source>
</evidence>
<gene>
    <name evidence="14" type="ORF">BYL167_LOCUS5157</name>
    <name evidence="12" type="ORF">CJN711_LOCUS33418</name>
    <name evidence="13" type="ORF">MBJ925_LOCUS33944</name>
</gene>
<keyword evidence="8" id="KW-0456">Lyase</keyword>
<dbReference type="AlphaFoldDB" id="A0A815ZMZ4"/>
<dbReference type="SUPFAM" id="SSF51069">
    <property type="entry name" value="Carbonic anhydrase"/>
    <property type="match status" value="1"/>
</dbReference>
<comment type="cofactor">
    <cofactor evidence="1">
        <name>Zn(2+)</name>
        <dbReference type="ChEBI" id="CHEBI:29105"/>
    </cofactor>
</comment>
<dbReference type="PANTHER" id="PTHR18952:SF141">
    <property type="entry name" value="CARBONIC ANHYDRASE"/>
    <property type="match status" value="1"/>
</dbReference>
<evidence type="ECO:0000256" key="4">
    <source>
        <dbReference type="ARBA" id="ARBA00012925"/>
    </source>
</evidence>
<keyword evidence="5" id="KW-0272">Extracellular matrix</keyword>
<name>A0A815ZMZ4_9BILA</name>
<reference evidence="12" key="1">
    <citation type="submission" date="2021-02" db="EMBL/GenBank/DDBJ databases">
        <authorList>
            <person name="Nowell W R."/>
        </authorList>
    </citation>
    <scope>NUCLEOTIDE SEQUENCE</scope>
</reference>
<dbReference type="EC" id="4.2.1.1" evidence="4"/>
<dbReference type="PROSITE" id="PS51144">
    <property type="entry name" value="ALPHA_CA_2"/>
    <property type="match status" value="1"/>
</dbReference>
<dbReference type="GO" id="GO:0004089">
    <property type="term" value="F:carbonate dehydratase activity"/>
    <property type="evidence" value="ECO:0007669"/>
    <property type="project" value="UniProtKB-EC"/>
</dbReference>
<evidence type="ECO:0000256" key="5">
    <source>
        <dbReference type="ARBA" id="ARBA00022530"/>
    </source>
</evidence>
<keyword evidence="6" id="KW-0479">Metal-binding</keyword>
<organism evidence="12 15">
    <name type="scientific">Rotaria magnacalcarata</name>
    <dbReference type="NCBI Taxonomy" id="392030"/>
    <lineage>
        <taxon>Eukaryota</taxon>
        <taxon>Metazoa</taxon>
        <taxon>Spiralia</taxon>
        <taxon>Gnathifera</taxon>
        <taxon>Rotifera</taxon>
        <taxon>Eurotatoria</taxon>
        <taxon>Bdelloidea</taxon>
        <taxon>Philodinida</taxon>
        <taxon>Philodinidae</taxon>
        <taxon>Rotaria</taxon>
    </lineage>
</organism>
<accession>A0A815ZMZ4</accession>
<evidence type="ECO:0000313" key="13">
    <source>
        <dbReference type="EMBL" id="CAF2173439.1"/>
    </source>
</evidence>
<evidence type="ECO:0000259" key="11">
    <source>
        <dbReference type="PROSITE" id="PS51144"/>
    </source>
</evidence>
<dbReference type="InterPro" id="IPR001148">
    <property type="entry name" value="CA_dom"/>
</dbReference>
<keyword evidence="5" id="KW-0964">Secreted</keyword>
<dbReference type="SMART" id="SM01057">
    <property type="entry name" value="Carb_anhydrase"/>
    <property type="match status" value="1"/>
</dbReference>
<evidence type="ECO:0000313" key="15">
    <source>
        <dbReference type="Proteomes" id="UP000663855"/>
    </source>
</evidence>
<evidence type="ECO:0000313" key="12">
    <source>
        <dbReference type="EMBL" id="CAF1585265.1"/>
    </source>
</evidence>
<dbReference type="EMBL" id="CAJNOV010016154">
    <property type="protein sequence ID" value="CAF1585265.1"/>
    <property type="molecule type" value="Genomic_DNA"/>
</dbReference>
<comment type="caution">
    <text evidence="12">The sequence shown here is derived from an EMBL/GenBank/DDBJ whole genome shotgun (WGS) entry which is preliminary data.</text>
</comment>
<feature type="domain" description="Alpha-carbonic anhydrase" evidence="11">
    <location>
        <begin position="88"/>
        <end position="353"/>
    </location>
</feature>
<evidence type="ECO:0000256" key="9">
    <source>
        <dbReference type="ARBA" id="ARBA00048348"/>
    </source>
</evidence>
<comment type="similarity">
    <text evidence="3">Belongs to the alpha-carbonic anhydrase family.</text>
</comment>
<dbReference type="GO" id="GO:0005737">
    <property type="term" value="C:cytoplasm"/>
    <property type="evidence" value="ECO:0007669"/>
    <property type="project" value="TreeGrafter"/>
</dbReference>
<dbReference type="CDD" id="cd00326">
    <property type="entry name" value="alpha_CA"/>
    <property type="match status" value="1"/>
</dbReference>
<dbReference type="InterPro" id="IPR036398">
    <property type="entry name" value="CA_dom_sf"/>
</dbReference>
<dbReference type="Proteomes" id="UP000663855">
    <property type="component" value="Unassembled WGS sequence"/>
</dbReference>
<dbReference type="EMBL" id="CAJNRE010018693">
    <property type="protein sequence ID" value="CAF2173439.1"/>
    <property type="molecule type" value="Genomic_DNA"/>
</dbReference>
<proteinExistence type="inferred from homology"/>
<dbReference type="EMBL" id="CAJOBH010001155">
    <property type="protein sequence ID" value="CAF3838872.1"/>
    <property type="molecule type" value="Genomic_DNA"/>
</dbReference>
<evidence type="ECO:0000256" key="3">
    <source>
        <dbReference type="ARBA" id="ARBA00010718"/>
    </source>
</evidence>
<dbReference type="InterPro" id="IPR023561">
    <property type="entry name" value="Carbonic_anhydrase_a-class"/>
</dbReference>
<evidence type="ECO:0000256" key="7">
    <source>
        <dbReference type="ARBA" id="ARBA00022833"/>
    </source>
</evidence>
<dbReference type="PANTHER" id="PTHR18952">
    <property type="entry name" value="CARBONIC ANHYDRASE"/>
    <property type="match status" value="1"/>
</dbReference>
<evidence type="ECO:0000256" key="8">
    <source>
        <dbReference type="ARBA" id="ARBA00023239"/>
    </source>
</evidence>
<sequence>MATNSTRDQSSLFVSFGDDQITISLKQLKPDHKESSFFASILIEMGDFEIEVRRSQKKTSRRSTSVTHRLNNHNRQTKAEEKCKIPPLPWDYSILQGPTMWCRMFPQLLDKKFQSPIRIYTDLCEYEPLLARHSFIFETDVNCCQTLENTGHSFQVSGQGYSYITRGPVLDEYQFLQFHMHWGENDSEGSEHVIDGGHLPAELHIVTWNRTQYRTPEEAMASEQFDGLLVFAVLIKIVSNDNSDCIKLFDLFSKITHRGEKINLDYGIISLRDLMPEHVQKYYTYDGSLTTPMCNECVRWVVFRDTIGLSKHQLNQLRQLKQTCKTEKNKNEFITRNFRPVMPLNGRTIYRSFA</sequence>
<protein>
    <recommendedName>
        <fullName evidence="4">carbonic anhydrase</fullName>
        <ecNumber evidence="4">4.2.1.1</ecNumber>
    </recommendedName>
</protein>
<keyword evidence="7" id="KW-0862">Zinc</keyword>